<dbReference type="InterPro" id="IPR000683">
    <property type="entry name" value="Gfo/Idh/MocA-like_OxRdtase_N"/>
</dbReference>
<gene>
    <name evidence="3" type="ORF">VC81_12965</name>
</gene>
<feature type="domain" description="GFO/IDH/MocA-like oxidoreductase" evidence="2">
    <location>
        <begin position="154"/>
        <end position="248"/>
    </location>
</feature>
<dbReference type="SUPFAM" id="SSF51735">
    <property type="entry name" value="NAD(P)-binding Rossmann-fold domains"/>
    <property type="match status" value="1"/>
</dbReference>
<dbReference type="EMBL" id="JZCR01000025">
    <property type="protein sequence ID" value="KJW11694.1"/>
    <property type="molecule type" value="Genomic_DNA"/>
</dbReference>
<feature type="domain" description="Gfo/Idh/MocA-like oxidoreductase N-terminal" evidence="1">
    <location>
        <begin position="2"/>
        <end position="116"/>
    </location>
</feature>
<dbReference type="Proteomes" id="UP000033491">
    <property type="component" value="Unassembled WGS sequence"/>
</dbReference>
<name>A0A0F3RQ21_9LACO</name>
<dbReference type="STRING" id="216463.VC81_12965"/>
<evidence type="ECO:0000259" key="2">
    <source>
        <dbReference type="Pfam" id="PF22725"/>
    </source>
</evidence>
<dbReference type="Pfam" id="PF01408">
    <property type="entry name" value="GFO_IDH_MocA"/>
    <property type="match status" value="1"/>
</dbReference>
<dbReference type="PANTHER" id="PTHR43054">
    <property type="match status" value="1"/>
</dbReference>
<evidence type="ECO:0000259" key="1">
    <source>
        <dbReference type="Pfam" id="PF01408"/>
    </source>
</evidence>
<organism evidence="3 4">
    <name type="scientific">Levilactobacillus spicheri</name>
    <dbReference type="NCBI Taxonomy" id="216463"/>
    <lineage>
        <taxon>Bacteria</taxon>
        <taxon>Bacillati</taxon>
        <taxon>Bacillota</taxon>
        <taxon>Bacilli</taxon>
        <taxon>Lactobacillales</taxon>
        <taxon>Lactobacillaceae</taxon>
        <taxon>Levilactobacillus</taxon>
    </lineage>
</organism>
<accession>A0A0F3RQ21</accession>
<dbReference type="PANTHER" id="PTHR43054:SF1">
    <property type="entry name" value="SCYLLO-INOSITOL 2-DEHYDROGENASE (NADP(+)) IOLU"/>
    <property type="match status" value="1"/>
</dbReference>
<dbReference type="InterPro" id="IPR055170">
    <property type="entry name" value="GFO_IDH_MocA-like_dom"/>
</dbReference>
<evidence type="ECO:0000313" key="3">
    <source>
        <dbReference type="EMBL" id="KJW11694.1"/>
    </source>
</evidence>
<dbReference type="InterPro" id="IPR036291">
    <property type="entry name" value="NAD(P)-bd_dom_sf"/>
</dbReference>
<dbReference type="OrthoDB" id="9815825at2"/>
<dbReference type="AlphaFoldDB" id="A0A0F3RQ21"/>
<dbReference type="Gene3D" id="3.30.360.10">
    <property type="entry name" value="Dihydrodipicolinate Reductase, domain 2"/>
    <property type="match status" value="1"/>
</dbReference>
<dbReference type="Pfam" id="PF22725">
    <property type="entry name" value="GFO_IDH_MocA_C3"/>
    <property type="match status" value="1"/>
</dbReference>
<reference evidence="3 4" key="1">
    <citation type="submission" date="2015-03" db="EMBL/GenBank/DDBJ databases">
        <authorList>
            <person name="Zheng J."/>
            <person name="Ganezle M."/>
        </authorList>
    </citation>
    <scope>NUCLEOTIDE SEQUENCE [LARGE SCALE GENOMIC DNA]</scope>
    <source>
        <strain evidence="3 4">LP38</strain>
    </source>
</reference>
<evidence type="ECO:0000313" key="4">
    <source>
        <dbReference type="Proteomes" id="UP000033491"/>
    </source>
</evidence>
<dbReference type="SUPFAM" id="SSF55347">
    <property type="entry name" value="Glyceraldehyde-3-phosphate dehydrogenase-like, C-terminal domain"/>
    <property type="match status" value="1"/>
</dbReference>
<sequence length="334" mass="37086">MIRIGTVGTNWITQQLVEALALSHQYTLAAVYSRHSETAQAFATKNHAETSYTDYQEMLQTANLDVVYIASPNSLHVEQALAAIQQDISVIVEKPAVSNSNEMAAVMAALAKHPNVRFFEAARNVHTPNFLTLQQAVAELPTLQGASLTYMKYSSRYDRVLAGQRPNVFTKEFSGGALQDLGVYPIYLAVALFGQPANVSYFPTLIATGADGKGLAVLRYGDFDVTVNFGKTSNSYSWSEIYGLKETLSLDSAGELTQVRRYADDGQETDLTQPALENPMLPEVQDFARVLLNPEDPQNMGDYRRWLRWSQQVNQVLYALRVTANLRFPADEND</sequence>
<dbReference type="GO" id="GO:0000166">
    <property type="term" value="F:nucleotide binding"/>
    <property type="evidence" value="ECO:0007669"/>
    <property type="project" value="InterPro"/>
</dbReference>
<dbReference type="PATRIC" id="fig|216463.3.peg.1853"/>
<dbReference type="Gene3D" id="3.40.50.720">
    <property type="entry name" value="NAD(P)-binding Rossmann-like Domain"/>
    <property type="match status" value="1"/>
</dbReference>
<protein>
    <submittedName>
        <fullName evidence="3">Oxidoreductase</fullName>
    </submittedName>
</protein>
<proteinExistence type="predicted"/>
<dbReference type="RefSeq" id="WP_045808474.1">
    <property type="nucleotide sequence ID" value="NZ_JZCR01000025.1"/>
</dbReference>
<comment type="caution">
    <text evidence="3">The sequence shown here is derived from an EMBL/GenBank/DDBJ whole genome shotgun (WGS) entry which is preliminary data.</text>
</comment>